<evidence type="ECO:0000313" key="2">
    <source>
        <dbReference type="Proteomes" id="UP001058124"/>
    </source>
</evidence>
<gene>
    <name evidence="1" type="primary">hycI</name>
    <name evidence="1" type="ORF">SOASR030_36800</name>
</gene>
<dbReference type="InterPro" id="IPR004420">
    <property type="entry name" value="Pept_A31_hyd_mat_HycI"/>
</dbReference>
<keyword evidence="2" id="KW-1185">Reference proteome</keyword>
<dbReference type="PANTHER" id="PTHR30302">
    <property type="entry name" value="HYDROGENASE 1 MATURATION PROTEASE"/>
    <property type="match status" value="1"/>
</dbReference>
<comment type="caution">
    <text evidence="1">The sequence shown here is derived from an EMBL/GenBank/DDBJ whole genome shotgun (WGS) entry which is preliminary data.</text>
</comment>
<dbReference type="InterPro" id="IPR000671">
    <property type="entry name" value="Peptidase_A31"/>
</dbReference>
<dbReference type="GO" id="GO:0004175">
    <property type="term" value="F:endopeptidase activity"/>
    <property type="evidence" value="ECO:0007669"/>
    <property type="project" value="TreeGrafter"/>
</dbReference>
<organism evidence="1 2">
    <name type="scientific">Leminorella grimontii</name>
    <dbReference type="NCBI Taxonomy" id="82981"/>
    <lineage>
        <taxon>Bacteria</taxon>
        <taxon>Pseudomonadati</taxon>
        <taxon>Pseudomonadota</taxon>
        <taxon>Gammaproteobacteria</taxon>
        <taxon>Enterobacterales</taxon>
        <taxon>Budviciaceae</taxon>
        <taxon>Leminorella</taxon>
    </lineage>
</organism>
<dbReference type="PRINTS" id="PR00446">
    <property type="entry name" value="HYDRGNUPTAKE"/>
</dbReference>
<dbReference type="EMBL" id="BRLH01000018">
    <property type="protein sequence ID" value="GKX57568.1"/>
    <property type="molecule type" value="Genomic_DNA"/>
</dbReference>
<dbReference type="AlphaFoldDB" id="A0AAV5N618"/>
<protein>
    <submittedName>
        <fullName evidence="1">Hydrogenase 3 maturation endopeptidase HyCI</fullName>
    </submittedName>
</protein>
<dbReference type="GO" id="GO:0008047">
    <property type="term" value="F:enzyme activator activity"/>
    <property type="evidence" value="ECO:0007669"/>
    <property type="project" value="InterPro"/>
</dbReference>
<dbReference type="InterPro" id="IPR023430">
    <property type="entry name" value="Pept_HybD-like_dom_sf"/>
</dbReference>
<evidence type="ECO:0000313" key="1">
    <source>
        <dbReference type="EMBL" id="GKX57568.1"/>
    </source>
</evidence>
<dbReference type="Gene3D" id="3.40.50.1450">
    <property type="entry name" value="HybD-like"/>
    <property type="match status" value="1"/>
</dbReference>
<sequence length="156" mass="17103">MTVSTASRVVLTVGNAMMGDDGAGPKLYEMMMNSSIAGWEAIDGGSAPENESHRVKALRPNTLVIVDAADMGLEPGEIRLIDAESIADMFIMTTHNLPLNFLIDQLKEDIPEVFFIGIQPDVVAFAFPMTPVVSEAVDAVYQSLTRWRGEPEFEWL</sequence>
<dbReference type="NCBIfam" id="TIGR00142">
    <property type="entry name" value="hycI"/>
    <property type="match status" value="1"/>
</dbReference>
<dbReference type="SUPFAM" id="SSF53163">
    <property type="entry name" value="HybD-like"/>
    <property type="match status" value="1"/>
</dbReference>
<dbReference type="GO" id="GO:0016485">
    <property type="term" value="P:protein processing"/>
    <property type="evidence" value="ECO:0007669"/>
    <property type="project" value="TreeGrafter"/>
</dbReference>
<dbReference type="Proteomes" id="UP001058124">
    <property type="component" value="Unassembled WGS sequence"/>
</dbReference>
<dbReference type="RefSeq" id="WP_027275597.1">
    <property type="nucleotide sequence ID" value="NZ_BRLH01000018.1"/>
</dbReference>
<reference evidence="1" key="1">
    <citation type="submission" date="2022-06" db="EMBL/GenBank/DDBJ databases">
        <title>Draft genome sequences of Leminorella grimontii str. JCM5902.</title>
        <authorList>
            <person name="Wakabayashi Y."/>
            <person name="Kojima K."/>
        </authorList>
    </citation>
    <scope>NUCLEOTIDE SEQUENCE</scope>
    <source>
        <strain evidence="1">JCM 5902</strain>
    </source>
</reference>
<dbReference type="PANTHER" id="PTHR30302:SF4">
    <property type="entry name" value="HYDROGENASE 3 MATURATION PROTEASE"/>
    <property type="match status" value="1"/>
</dbReference>
<dbReference type="CDD" id="cd06067">
    <property type="entry name" value="H2MP_MemB-H2evol"/>
    <property type="match status" value="1"/>
</dbReference>
<proteinExistence type="predicted"/>
<name>A0AAV5N618_9GAMM</name>
<dbReference type="Pfam" id="PF01750">
    <property type="entry name" value="HycI"/>
    <property type="match status" value="1"/>
</dbReference>
<accession>A0AAV5N618</accession>
<dbReference type="NCBIfam" id="TIGR00072">
    <property type="entry name" value="hydrog_prot"/>
    <property type="match status" value="1"/>
</dbReference>